<evidence type="ECO:0000256" key="3">
    <source>
        <dbReference type="ARBA" id="ARBA00023027"/>
    </source>
</evidence>
<evidence type="ECO:0000256" key="1">
    <source>
        <dbReference type="ARBA" id="ARBA00009986"/>
    </source>
</evidence>
<sequence length="324" mass="34843">MPLCPGHVLPFVIIPPRARINSGKCPCLSGPGHALIEQWNPVGLVGIITAFNFPVAVYGWNNAIALICGNVCLWKGAPTTSLISVAVTNTAMAKDERVNLLSFTGSTQVGKQVALMVQERFAFEDADLNLVVPSALFAAVGTAGQRCTTVRRLFVHESIHDDVVNRLKKAYAQIRVGNPWDSNVLYGPLHTKQAVSMFLGAVEEAKKQGGTVVYGGKVMDRPGNYVEPTIVTGLGHDASIAHTETFAPILYVFKFKNEEEVFAWNNEVKQGLSSSIFTKDLGRIFRWLGPKGSDCGIVNVNIPTSGAEIGGAFGIINAETCNSN</sequence>
<dbReference type="PANTHER" id="PTHR43521">
    <property type="entry name" value="ALPHA-AMINOADIPIC SEMIALDEHYDE DEHYDROGENASE"/>
    <property type="match status" value="1"/>
</dbReference>
<dbReference type="EMBL" id="JASSZA010000002">
    <property type="protein sequence ID" value="KAK2118281.1"/>
    <property type="molecule type" value="Genomic_DNA"/>
</dbReference>
<evidence type="ECO:0000313" key="5">
    <source>
        <dbReference type="EMBL" id="KAK2118281.1"/>
    </source>
</evidence>
<dbReference type="Gene3D" id="3.40.309.10">
    <property type="entry name" value="Aldehyde Dehydrogenase, Chain A, domain 2"/>
    <property type="match status" value="1"/>
</dbReference>
<comment type="similarity">
    <text evidence="1">Belongs to the aldehyde dehydrogenase family.</text>
</comment>
<evidence type="ECO:0000313" key="6">
    <source>
        <dbReference type="Proteomes" id="UP001266305"/>
    </source>
</evidence>
<dbReference type="Proteomes" id="UP001266305">
    <property type="component" value="Unassembled WGS sequence"/>
</dbReference>
<dbReference type="InterPro" id="IPR016161">
    <property type="entry name" value="Ald_DH/histidinol_DH"/>
</dbReference>
<keyword evidence="3" id="KW-0520">NAD</keyword>
<evidence type="ECO:0000259" key="4">
    <source>
        <dbReference type="Pfam" id="PF00171"/>
    </source>
</evidence>
<dbReference type="InterPro" id="IPR015590">
    <property type="entry name" value="Aldehyde_DH_dom"/>
</dbReference>
<protein>
    <submittedName>
        <fullName evidence="5">Alpha-aminoadipic semialdehyde dehydrogenase</fullName>
    </submittedName>
</protein>
<gene>
    <name evidence="5" type="primary">ALDH7A1_1</name>
    <name evidence="5" type="ORF">P7K49_005168</name>
</gene>
<dbReference type="InterPro" id="IPR044638">
    <property type="entry name" value="ALDH7A1-like"/>
</dbReference>
<dbReference type="InterPro" id="IPR016162">
    <property type="entry name" value="Ald_DH_N"/>
</dbReference>
<evidence type="ECO:0000256" key="2">
    <source>
        <dbReference type="ARBA" id="ARBA00023002"/>
    </source>
</evidence>
<dbReference type="Gene3D" id="3.40.605.10">
    <property type="entry name" value="Aldehyde Dehydrogenase, Chain A, domain 1"/>
    <property type="match status" value="2"/>
</dbReference>
<keyword evidence="2" id="KW-0560">Oxidoreductase</keyword>
<name>A0ABQ9WAC4_SAGOE</name>
<proteinExistence type="inferred from homology"/>
<organism evidence="5 6">
    <name type="scientific">Saguinus oedipus</name>
    <name type="common">Cotton-top tamarin</name>
    <name type="synonym">Oedipomidas oedipus</name>
    <dbReference type="NCBI Taxonomy" id="9490"/>
    <lineage>
        <taxon>Eukaryota</taxon>
        <taxon>Metazoa</taxon>
        <taxon>Chordata</taxon>
        <taxon>Craniata</taxon>
        <taxon>Vertebrata</taxon>
        <taxon>Euteleostomi</taxon>
        <taxon>Mammalia</taxon>
        <taxon>Eutheria</taxon>
        <taxon>Euarchontoglires</taxon>
        <taxon>Primates</taxon>
        <taxon>Haplorrhini</taxon>
        <taxon>Platyrrhini</taxon>
        <taxon>Cebidae</taxon>
        <taxon>Callitrichinae</taxon>
        <taxon>Saguinus</taxon>
    </lineage>
</organism>
<feature type="domain" description="Aldehyde dehydrogenase" evidence="4">
    <location>
        <begin position="88"/>
        <end position="313"/>
    </location>
</feature>
<comment type="caution">
    <text evidence="5">The sequence shown here is derived from an EMBL/GenBank/DDBJ whole genome shotgun (WGS) entry which is preliminary data.</text>
</comment>
<reference evidence="5 6" key="1">
    <citation type="submission" date="2023-05" db="EMBL/GenBank/DDBJ databases">
        <title>B98-5 Cell Line De Novo Hybrid Assembly: An Optical Mapping Approach.</title>
        <authorList>
            <person name="Kananen K."/>
            <person name="Auerbach J.A."/>
            <person name="Kautto E."/>
            <person name="Blachly J.S."/>
        </authorList>
    </citation>
    <scope>NUCLEOTIDE SEQUENCE [LARGE SCALE GENOMIC DNA]</scope>
    <source>
        <strain evidence="5">B95-8</strain>
        <tissue evidence="5">Cell line</tissue>
    </source>
</reference>
<dbReference type="InterPro" id="IPR016163">
    <property type="entry name" value="Ald_DH_C"/>
</dbReference>
<accession>A0ABQ9WAC4</accession>
<dbReference type="PANTHER" id="PTHR43521:SF1">
    <property type="entry name" value="ALPHA-AMINOADIPIC SEMIALDEHYDE DEHYDROGENASE"/>
    <property type="match status" value="1"/>
</dbReference>
<dbReference type="Pfam" id="PF00171">
    <property type="entry name" value="Aldedh"/>
    <property type="match status" value="1"/>
</dbReference>
<dbReference type="SUPFAM" id="SSF53720">
    <property type="entry name" value="ALDH-like"/>
    <property type="match status" value="1"/>
</dbReference>
<keyword evidence="6" id="KW-1185">Reference proteome</keyword>